<evidence type="ECO:0000256" key="10">
    <source>
        <dbReference type="SAM" id="Phobius"/>
    </source>
</evidence>
<dbReference type="Pfam" id="PF00060">
    <property type="entry name" value="Lig_chan"/>
    <property type="match status" value="1"/>
</dbReference>
<keyword evidence="11" id="KW-0732">Signal</keyword>
<keyword evidence="8" id="KW-0325">Glycoprotein</keyword>
<keyword evidence="9" id="KW-0407">Ion channel</keyword>
<dbReference type="Pfam" id="PF00497">
    <property type="entry name" value="SBP_bac_3"/>
    <property type="match status" value="1"/>
</dbReference>
<dbReference type="InterPro" id="IPR001638">
    <property type="entry name" value="Solute-binding_3/MltF_N"/>
</dbReference>
<comment type="caution">
    <text evidence="14">The sequence shown here is derived from an EMBL/GenBank/DDBJ whole genome shotgun (WGS) entry which is preliminary data.</text>
</comment>
<name>A0ABT5JBZ8_RHOTP</name>
<comment type="subcellular location">
    <subcellularLocation>
        <location evidence="1">Membrane</location>
        <topology evidence="1">Multi-pass membrane protein</topology>
    </subcellularLocation>
</comment>
<keyword evidence="6 10" id="KW-0472">Membrane</keyword>
<dbReference type="PANTHER" id="PTHR18966">
    <property type="entry name" value="IONOTROPIC GLUTAMATE RECEPTOR"/>
    <property type="match status" value="1"/>
</dbReference>
<dbReference type="SUPFAM" id="SSF53850">
    <property type="entry name" value="Periplasmic binding protein-like II"/>
    <property type="match status" value="1"/>
</dbReference>
<keyword evidence="15" id="KW-1185">Reference proteome</keyword>
<evidence type="ECO:0000256" key="3">
    <source>
        <dbReference type="ARBA" id="ARBA00022692"/>
    </source>
</evidence>
<evidence type="ECO:0000256" key="2">
    <source>
        <dbReference type="ARBA" id="ARBA00022448"/>
    </source>
</evidence>
<evidence type="ECO:0000259" key="13">
    <source>
        <dbReference type="SMART" id="SM00079"/>
    </source>
</evidence>
<dbReference type="SMART" id="SM00062">
    <property type="entry name" value="PBPb"/>
    <property type="match status" value="1"/>
</dbReference>
<dbReference type="RefSeq" id="WP_272778050.1">
    <property type="nucleotide sequence ID" value="NZ_JAQQLI010000024.1"/>
</dbReference>
<keyword evidence="2" id="KW-0813">Transport</keyword>
<feature type="domain" description="Ionotropic glutamate receptor C-terminal" evidence="13">
    <location>
        <begin position="44"/>
        <end position="379"/>
    </location>
</feature>
<keyword evidence="3 10" id="KW-0812">Transmembrane</keyword>
<evidence type="ECO:0000313" key="15">
    <source>
        <dbReference type="Proteomes" id="UP001165652"/>
    </source>
</evidence>
<dbReference type="InterPro" id="IPR001320">
    <property type="entry name" value="Iontro_rcpt_C"/>
</dbReference>
<keyword evidence="5" id="KW-0406">Ion transport</keyword>
<keyword evidence="7" id="KW-0675">Receptor</keyword>
<dbReference type="SMART" id="SM00079">
    <property type="entry name" value="PBPe"/>
    <property type="match status" value="1"/>
</dbReference>
<keyword evidence="4 10" id="KW-1133">Transmembrane helix</keyword>
<gene>
    <name evidence="14" type="ORF">PQJ73_16075</name>
</gene>
<dbReference type="Gene3D" id="1.10.287.70">
    <property type="match status" value="1"/>
</dbReference>
<sequence length="380" mass="40965">MPSVLRSLLPAVLLILSALAASPAPAQPAAPTPSTPQGAAAPPELKVATRVLPPLVVDQHGQLGGFSIDLWNAIGERLGARTALQVAPDVRALLEMVRSGNADFGISAISITAAREKEFDFSQPMLNAGLQIMIRGQGAGQGQDGEADPLRDLLGLLFSKAILVWLGIALLLILVPAHVVWLLERRQKDGIIPTPSYIPGIFHALYWAAGTLVAQGEQQPRQWLARIVALLWMFTGVVFVAFYTAQLAATLTVQQIQSGIRGPDDLPGKRVATTRGSTAATYLRQMNAQVIEVGRIDEAFTALVDREVDAVVFDAPVLQYYAANAGKGRVQMVGPLFRKEDYGIVFPQGSALRKQVNAALLALREDGTYQQLHDKWFSVK</sequence>
<evidence type="ECO:0000256" key="6">
    <source>
        <dbReference type="ARBA" id="ARBA00023136"/>
    </source>
</evidence>
<protein>
    <submittedName>
        <fullName evidence="14">Transporter substrate-binding domain-containing protein</fullName>
    </submittedName>
</protein>
<proteinExistence type="predicted"/>
<evidence type="ECO:0000259" key="12">
    <source>
        <dbReference type="SMART" id="SM00062"/>
    </source>
</evidence>
<feature type="chain" id="PRO_5046115065" evidence="11">
    <location>
        <begin position="27"/>
        <end position="380"/>
    </location>
</feature>
<evidence type="ECO:0000256" key="9">
    <source>
        <dbReference type="ARBA" id="ARBA00023303"/>
    </source>
</evidence>
<dbReference type="EMBL" id="JAQQLI010000024">
    <property type="protein sequence ID" value="MDC7787210.1"/>
    <property type="molecule type" value="Genomic_DNA"/>
</dbReference>
<reference evidence="14" key="2">
    <citation type="submission" date="2023-02" db="EMBL/GenBank/DDBJ databases">
        <authorList>
            <person name="Rayyan A."/>
            <person name="Meyer T."/>
            <person name="Kyndt J.A."/>
        </authorList>
    </citation>
    <scope>NUCLEOTIDE SEQUENCE</scope>
    <source>
        <strain evidence="14">DSM 9987</strain>
    </source>
</reference>
<accession>A0ABT5JBZ8</accession>
<reference evidence="14" key="1">
    <citation type="journal article" date="2023" name="Microbiol Resour">
        <title>Genome Sequences of Rhodoplanes serenus and Two Thermotolerant Strains, Rhodoplanes tepidamans and 'Rhodoplanes cryptolactis,' Further Refine the Genus.</title>
        <authorList>
            <person name="Rayyan A.A."/>
            <person name="Kyndt J.A."/>
        </authorList>
    </citation>
    <scope>NUCLEOTIDE SEQUENCE</scope>
    <source>
        <strain evidence="14">DSM 9987</strain>
    </source>
</reference>
<evidence type="ECO:0000256" key="5">
    <source>
        <dbReference type="ARBA" id="ARBA00023065"/>
    </source>
</evidence>
<feature type="transmembrane region" description="Helical" evidence="10">
    <location>
        <begin position="223"/>
        <end position="245"/>
    </location>
</feature>
<dbReference type="Gene3D" id="3.40.190.10">
    <property type="entry name" value="Periplasmic binding protein-like II"/>
    <property type="match status" value="2"/>
</dbReference>
<evidence type="ECO:0000256" key="4">
    <source>
        <dbReference type="ARBA" id="ARBA00022989"/>
    </source>
</evidence>
<evidence type="ECO:0000256" key="8">
    <source>
        <dbReference type="ARBA" id="ARBA00023180"/>
    </source>
</evidence>
<evidence type="ECO:0000313" key="14">
    <source>
        <dbReference type="EMBL" id="MDC7787210.1"/>
    </source>
</evidence>
<evidence type="ECO:0000256" key="7">
    <source>
        <dbReference type="ARBA" id="ARBA00023170"/>
    </source>
</evidence>
<evidence type="ECO:0000256" key="11">
    <source>
        <dbReference type="SAM" id="SignalP"/>
    </source>
</evidence>
<evidence type="ECO:0000256" key="1">
    <source>
        <dbReference type="ARBA" id="ARBA00004141"/>
    </source>
</evidence>
<feature type="signal peptide" evidence="11">
    <location>
        <begin position="1"/>
        <end position="26"/>
    </location>
</feature>
<feature type="domain" description="Solute-binding protein family 3/N-terminal" evidence="12">
    <location>
        <begin position="44"/>
        <end position="380"/>
    </location>
</feature>
<organism evidence="14 15">
    <name type="scientific">Rhodoplanes tepidamans</name>
    <name type="common">Rhodoplanes cryptolactis</name>
    <dbReference type="NCBI Taxonomy" id="200616"/>
    <lineage>
        <taxon>Bacteria</taxon>
        <taxon>Pseudomonadati</taxon>
        <taxon>Pseudomonadota</taxon>
        <taxon>Alphaproteobacteria</taxon>
        <taxon>Hyphomicrobiales</taxon>
        <taxon>Nitrobacteraceae</taxon>
        <taxon>Rhodoplanes</taxon>
    </lineage>
</organism>
<feature type="transmembrane region" description="Helical" evidence="10">
    <location>
        <begin position="162"/>
        <end position="183"/>
    </location>
</feature>
<dbReference type="InterPro" id="IPR015683">
    <property type="entry name" value="Ionotropic_Glu_rcpt"/>
</dbReference>
<dbReference type="Proteomes" id="UP001165652">
    <property type="component" value="Unassembled WGS sequence"/>
</dbReference>
<dbReference type="SUPFAM" id="SSF81324">
    <property type="entry name" value="Voltage-gated potassium channels"/>
    <property type="match status" value="1"/>
</dbReference>